<dbReference type="STRING" id="321146.A0A139HV84"/>
<evidence type="ECO:0000313" key="3">
    <source>
        <dbReference type="Proteomes" id="UP000070133"/>
    </source>
</evidence>
<dbReference type="OrthoDB" id="5296at2759"/>
<feature type="region of interest" description="Disordered" evidence="1">
    <location>
        <begin position="235"/>
        <end position="256"/>
    </location>
</feature>
<keyword evidence="3" id="KW-1185">Reference proteome</keyword>
<dbReference type="AlphaFoldDB" id="A0A139HV84"/>
<dbReference type="Pfam" id="PF09797">
    <property type="entry name" value="NatB_MDM20"/>
    <property type="match status" value="1"/>
</dbReference>
<name>A0A139HV84_9PEZI</name>
<accession>A0A139HV84</accession>
<dbReference type="EMBL" id="LFZN01000007">
    <property type="protein sequence ID" value="KXT06262.1"/>
    <property type="molecule type" value="Genomic_DNA"/>
</dbReference>
<organism evidence="2 3">
    <name type="scientific">Pseudocercospora eumusae</name>
    <dbReference type="NCBI Taxonomy" id="321146"/>
    <lineage>
        <taxon>Eukaryota</taxon>
        <taxon>Fungi</taxon>
        <taxon>Dikarya</taxon>
        <taxon>Ascomycota</taxon>
        <taxon>Pezizomycotina</taxon>
        <taxon>Dothideomycetes</taxon>
        <taxon>Dothideomycetidae</taxon>
        <taxon>Mycosphaerellales</taxon>
        <taxon>Mycosphaerellaceae</taxon>
        <taxon>Pseudocercospora</taxon>
    </lineage>
</organism>
<gene>
    <name evidence="2" type="ORF">AC578_9158</name>
</gene>
<reference evidence="2 3" key="1">
    <citation type="submission" date="2015-07" db="EMBL/GenBank/DDBJ databases">
        <title>Comparative genomics of the Sigatoka disease complex on banana suggests a link between parallel evolutionary changes in Pseudocercospora fijiensis and Pseudocercospora eumusae and increased virulence on the banana host.</title>
        <authorList>
            <person name="Chang T.-C."/>
            <person name="Salvucci A."/>
            <person name="Crous P.W."/>
            <person name="Stergiopoulos I."/>
        </authorList>
    </citation>
    <scope>NUCLEOTIDE SEQUENCE [LARGE SCALE GENOMIC DNA]</scope>
    <source>
        <strain evidence="2 3">CBS 114824</strain>
    </source>
</reference>
<evidence type="ECO:0000256" key="1">
    <source>
        <dbReference type="SAM" id="MobiDB-lite"/>
    </source>
</evidence>
<evidence type="ECO:0000313" key="2">
    <source>
        <dbReference type="EMBL" id="KXT06262.1"/>
    </source>
</evidence>
<dbReference type="InterPro" id="IPR019183">
    <property type="entry name" value="NAA25_NatB_aux_su"/>
</dbReference>
<sequence>MARYPSFEEYAKRNAFGEGIQRCDELLAKSNKDVDLLTTKLRLLCASNPASEDGPKVLEQLSTISPPIQDYRELERIEAAVVDSFKNTFPPPQTAGPVIAKLWDSAFKANTNLEYRLDLLSVRFSRAVLDNRLQDVQQSLIQLKAVAPGNRAIYMAHAAYTQLLSTKKDDLQSKLAIGLARKAVNENFDNENALDCRVAGQIFAIQGSEKDLESIRERPAFRESKQVYEALQLHKRSSKNGEANGQGEKVDPSKVSSREWLQSEVDHLKHKFGELINANASTEALKEFTANSIKLFHTATTSLDLGARNRVAADPCFLAVSGLVKLFADSGDEAYLLQAAYLNESLLEFNEHVHEARLILVYIYMRLGLGANAMRLFDSLNIKEIQFDTVGHTLFTRLASIHPFRTQLPSKDWYEPHERTNKALQIYPRHEDKLSDCECGILNHAQSGMIFELNQLRSELRHSWSRRMLLLEHRRTARLSGKGYGKSTSEVGPRVLANWTQVKDNRDFNAAFNHGFDVEKALYGTNGRMPGQEWMLYSLAADVAWSLAGKQIALIIDVENLSTALEKATASDDSELAGAEVLSSHIISNLLPVLQMIKSGASPSKESIDAIAAAVKKLPISSLITSKDLLTEHISDHYIFIDTMLIVHRTCKYIKEVAEHIPQEVASLQQTAMKTIKLLQTHATEQATGLKDQEVMEKIRKDNVSGKEIDAFGNEALKAFAENLVASAREGWEGINKISLPY</sequence>
<comment type="caution">
    <text evidence="2">The sequence shown here is derived from an EMBL/GenBank/DDBJ whole genome shotgun (WGS) entry which is preliminary data.</text>
</comment>
<proteinExistence type="predicted"/>
<dbReference type="Proteomes" id="UP000070133">
    <property type="component" value="Unassembled WGS sequence"/>
</dbReference>
<protein>
    <submittedName>
        <fullName evidence="2">Uncharacterized protein</fullName>
    </submittedName>
</protein>